<dbReference type="InterPro" id="IPR003010">
    <property type="entry name" value="C-N_Hydrolase"/>
</dbReference>
<gene>
    <name evidence="4" type="ORF">SAMN05660964_01415</name>
</gene>
<dbReference type="EMBL" id="FNQP01000006">
    <property type="protein sequence ID" value="SEA33985.1"/>
    <property type="molecule type" value="Genomic_DNA"/>
</dbReference>
<evidence type="ECO:0000259" key="3">
    <source>
        <dbReference type="PROSITE" id="PS50263"/>
    </source>
</evidence>
<dbReference type="Gene3D" id="3.60.110.10">
    <property type="entry name" value="Carbon-nitrogen hydrolase"/>
    <property type="match status" value="1"/>
</dbReference>
<feature type="domain" description="CN hydrolase" evidence="3">
    <location>
        <begin position="1"/>
        <end position="251"/>
    </location>
</feature>
<name>A0A1H4ADA6_9GAMM</name>
<evidence type="ECO:0000313" key="5">
    <source>
        <dbReference type="Proteomes" id="UP000199397"/>
    </source>
</evidence>
<dbReference type="PROSITE" id="PS50263">
    <property type="entry name" value="CN_HYDROLASE"/>
    <property type="match status" value="1"/>
</dbReference>
<dbReference type="OrthoDB" id="9811121at2"/>
<proteinExistence type="inferred from homology"/>
<dbReference type="InterPro" id="IPR001110">
    <property type="entry name" value="UPF0012_CS"/>
</dbReference>
<dbReference type="Pfam" id="PF00795">
    <property type="entry name" value="CN_hydrolase"/>
    <property type="match status" value="1"/>
</dbReference>
<evidence type="ECO:0000256" key="1">
    <source>
        <dbReference type="ARBA" id="ARBA00010613"/>
    </source>
</evidence>
<dbReference type="PANTHER" id="PTHR23088">
    <property type="entry name" value="NITRILASE-RELATED"/>
    <property type="match status" value="1"/>
</dbReference>
<evidence type="ECO:0000256" key="2">
    <source>
        <dbReference type="ARBA" id="ARBA00022801"/>
    </source>
</evidence>
<dbReference type="STRING" id="525918.SAMN05660964_01415"/>
<dbReference type="PROSITE" id="PS01227">
    <property type="entry name" value="UPF0012"/>
    <property type="match status" value="1"/>
</dbReference>
<dbReference type="SUPFAM" id="SSF56317">
    <property type="entry name" value="Carbon-nitrogen hydrolase"/>
    <property type="match status" value="1"/>
</dbReference>
<dbReference type="PANTHER" id="PTHR23088:SF27">
    <property type="entry name" value="DEAMINATED GLUTATHIONE AMIDASE"/>
    <property type="match status" value="1"/>
</dbReference>
<dbReference type="Proteomes" id="UP000199397">
    <property type="component" value="Unassembled WGS sequence"/>
</dbReference>
<dbReference type="GO" id="GO:0016811">
    <property type="term" value="F:hydrolase activity, acting on carbon-nitrogen (but not peptide) bonds, in linear amides"/>
    <property type="evidence" value="ECO:0007669"/>
    <property type="project" value="InterPro"/>
</dbReference>
<dbReference type="AlphaFoldDB" id="A0A1H4ADA6"/>
<dbReference type="InterPro" id="IPR045254">
    <property type="entry name" value="Nit1/2_C-N_Hydrolase"/>
</dbReference>
<comment type="similarity">
    <text evidence="1">Belongs to the carbon-nitrogen hydrolase superfamily. NIT1/NIT2 family.</text>
</comment>
<evidence type="ECO:0000313" key="4">
    <source>
        <dbReference type="EMBL" id="SEA33985.1"/>
    </source>
</evidence>
<accession>A0A1H4ADA6</accession>
<dbReference type="InterPro" id="IPR036526">
    <property type="entry name" value="C-N_Hydrolase_sf"/>
</dbReference>
<protein>
    <submittedName>
        <fullName evidence="4">Nitrilase</fullName>
    </submittedName>
</protein>
<keyword evidence="5" id="KW-1185">Reference proteome</keyword>
<dbReference type="CDD" id="cd07572">
    <property type="entry name" value="nit"/>
    <property type="match status" value="1"/>
</dbReference>
<keyword evidence="2" id="KW-0378">Hydrolase</keyword>
<reference evidence="4 5" key="1">
    <citation type="submission" date="2016-10" db="EMBL/GenBank/DDBJ databases">
        <authorList>
            <person name="de Groot N.N."/>
        </authorList>
    </citation>
    <scope>NUCLEOTIDE SEQUENCE [LARGE SCALE GENOMIC DNA]</scope>
    <source>
        <strain evidence="4 5">DSM 21228</strain>
    </source>
</reference>
<sequence length="278" mass="30274">MALIAALQMAAGPQVQANLMEAGRLIKEAAARGAGMVVLPETFAMMGADEADKVKVAETFGNGPIQTFLSQQARKYGVWIVAGTIPIRSGDPARSYAASLMYDDKGKVVARYDKIHLFDVMLSENQEVYTESDTTVPGNNPVVVDTPFGKVGMSVCYDLRFPELYRRLSEQGAQILVIPSAFTELTGKAHWEVLLRARAIENLCYVVAPGQGGYHVSGRTTYGHSMIVDYWGRVRGVCEKGAGVVLADIDLEALEQTRKTFPVLSHRCPKDNINQGTS</sequence>
<dbReference type="RefSeq" id="WP_093066798.1">
    <property type="nucleotide sequence ID" value="NZ_FNQP01000006.1"/>
</dbReference>
<organism evidence="4 5">
    <name type="scientific">Thiothrix caldifontis</name>
    <dbReference type="NCBI Taxonomy" id="525918"/>
    <lineage>
        <taxon>Bacteria</taxon>
        <taxon>Pseudomonadati</taxon>
        <taxon>Pseudomonadota</taxon>
        <taxon>Gammaproteobacteria</taxon>
        <taxon>Thiotrichales</taxon>
        <taxon>Thiotrichaceae</taxon>
        <taxon>Thiothrix</taxon>
    </lineage>
</organism>